<reference evidence="2" key="1">
    <citation type="submission" date="2010-03" db="EMBL/GenBank/DDBJ databases">
        <title>Complete sequence of Mobiluncus curtisii ATCC 43063.</title>
        <authorList>
            <person name="Muzny D."/>
            <person name="Qin X."/>
            <person name="Deng J."/>
            <person name="Jiang H."/>
            <person name="Liu Y."/>
            <person name="Qu J."/>
            <person name="Song X.-Z."/>
            <person name="Zhang L."/>
            <person name="Thornton R."/>
            <person name="Coyle M."/>
            <person name="Francisco L."/>
            <person name="Jackson L."/>
            <person name="Javaid M."/>
            <person name="Korchina V."/>
            <person name="Kovar C."/>
            <person name="Mata R."/>
            <person name="Mathew T."/>
            <person name="Ngo R."/>
            <person name="Nguyen L."/>
            <person name="Nguyen N."/>
            <person name="Okwuonu G."/>
            <person name="Ongeri F."/>
            <person name="Pham C."/>
            <person name="Simmons D."/>
            <person name="Wilczek-Boney K."/>
            <person name="Hale W."/>
            <person name="Jakkamsetti A."/>
            <person name="Pham P."/>
            <person name="Ruth R."/>
            <person name="San Lucas F."/>
            <person name="Warren J."/>
            <person name="Zhang J."/>
            <person name="Zhao Z."/>
            <person name="Zhou C."/>
            <person name="Zhu D."/>
            <person name="Lee S."/>
            <person name="Bess C."/>
            <person name="Blankenburg K."/>
            <person name="Forbes L."/>
            <person name="Fu Q."/>
            <person name="Gubbala S."/>
            <person name="Hirani K."/>
            <person name="Jayaseelan J.C."/>
            <person name="Lara F."/>
            <person name="Munidasa M."/>
            <person name="Palculict T."/>
            <person name="Patil S."/>
            <person name="Pu L.-L."/>
            <person name="Saada N."/>
            <person name="Tang L."/>
            <person name="Weissenberger G."/>
            <person name="Zhu Y."/>
            <person name="Hemphill L."/>
            <person name="Shang Y."/>
            <person name="Youmans B."/>
            <person name="Ayvaz T."/>
            <person name="Ross M."/>
            <person name="Santibanez J."/>
            <person name="Aqrawi P."/>
            <person name="Gross S."/>
            <person name="Joshi V."/>
            <person name="Fowler G."/>
            <person name="Nazareth L."/>
            <person name="Reid J."/>
            <person name="Worley K."/>
            <person name="Petrosino J."/>
            <person name="Highlander S."/>
            <person name="Gibbs R."/>
            <person name="Gibbs R."/>
        </authorList>
    </citation>
    <scope>NUCLEOTIDE SEQUENCE [LARGE SCALE GENOMIC DNA]</scope>
    <source>
        <strain evidence="2">ATCC 19194</strain>
    </source>
</reference>
<protein>
    <submittedName>
        <fullName evidence="1">Uncharacterized protein</fullName>
    </submittedName>
</protein>
<proteinExistence type="predicted"/>
<dbReference type="HOGENOM" id="CLU_3057490_0_0_6"/>
<comment type="caution">
    <text evidence="1">The sequence shown here is derived from an EMBL/GenBank/DDBJ whole genome shotgun (WGS) entry which is preliminary data.</text>
</comment>
<evidence type="ECO:0000313" key="2">
    <source>
        <dbReference type="Proteomes" id="UP000003085"/>
    </source>
</evidence>
<gene>
    <name evidence="1" type="ORF">HMP0015_3464</name>
</gene>
<evidence type="ECO:0000313" key="1">
    <source>
        <dbReference type="EMBL" id="EFF81059.1"/>
    </source>
</evidence>
<dbReference type="AlphaFoldDB" id="D4XUS2"/>
<organism evidence="1 2">
    <name type="scientific">Acinetobacter haemolyticus ATCC 19194</name>
    <dbReference type="NCBI Taxonomy" id="707232"/>
    <lineage>
        <taxon>Bacteria</taxon>
        <taxon>Pseudomonadati</taxon>
        <taxon>Pseudomonadota</taxon>
        <taxon>Gammaproteobacteria</taxon>
        <taxon>Moraxellales</taxon>
        <taxon>Moraxellaceae</taxon>
        <taxon>Acinetobacter</taxon>
    </lineage>
</organism>
<sequence>MCDLHHSNLLFHDVVQILFKQFYLSLSFQIMHNNQSIQLIQSSLFSISLNKNI</sequence>
<dbReference type="Proteomes" id="UP000003085">
    <property type="component" value="Unassembled WGS sequence"/>
</dbReference>
<dbReference type="EMBL" id="ADMT01000250">
    <property type="protein sequence ID" value="EFF81059.1"/>
    <property type="molecule type" value="Genomic_DNA"/>
</dbReference>
<name>D4XUS2_ACIHA</name>
<accession>D4XUS2</accession>